<feature type="compositionally biased region" description="Polar residues" evidence="14">
    <location>
        <begin position="70"/>
        <end position="92"/>
    </location>
</feature>
<keyword evidence="7" id="KW-0547">Nucleotide-binding</keyword>
<evidence type="ECO:0000259" key="16">
    <source>
        <dbReference type="PROSITE" id="PS50222"/>
    </source>
</evidence>
<gene>
    <name evidence="17" type="ORF">Cvel_23050</name>
</gene>
<dbReference type="CDD" id="cd05117">
    <property type="entry name" value="STKc_CAMK"/>
    <property type="match status" value="1"/>
</dbReference>
<name>A0A0G4GRZ0_9ALVE</name>
<dbReference type="GO" id="GO:0004674">
    <property type="term" value="F:protein serine/threonine kinase activity"/>
    <property type="evidence" value="ECO:0007669"/>
    <property type="project" value="UniProtKB-KW"/>
</dbReference>
<evidence type="ECO:0000313" key="17">
    <source>
        <dbReference type="EMBL" id="CEM33125.1"/>
    </source>
</evidence>
<feature type="domain" description="EF-hand" evidence="16">
    <location>
        <begin position="914"/>
        <end position="949"/>
    </location>
</feature>
<dbReference type="AlphaFoldDB" id="A0A0G4GRZ0"/>
<dbReference type="InterPro" id="IPR011009">
    <property type="entry name" value="Kinase-like_dom_sf"/>
</dbReference>
<dbReference type="Gene3D" id="3.30.200.20">
    <property type="entry name" value="Phosphorylase Kinase, domain 1"/>
    <property type="match status" value="1"/>
</dbReference>
<evidence type="ECO:0000256" key="8">
    <source>
        <dbReference type="ARBA" id="ARBA00022777"/>
    </source>
</evidence>
<evidence type="ECO:0000256" key="12">
    <source>
        <dbReference type="ARBA" id="ARBA00047899"/>
    </source>
</evidence>
<dbReference type="SMART" id="SM00220">
    <property type="entry name" value="S_TKc"/>
    <property type="match status" value="1"/>
</dbReference>
<dbReference type="EC" id="2.7.11.1" evidence="2"/>
<evidence type="ECO:0000256" key="1">
    <source>
        <dbReference type="ARBA" id="ARBA00001946"/>
    </source>
</evidence>
<evidence type="ECO:0000256" key="14">
    <source>
        <dbReference type="SAM" id="MobiDB-lite"/>
    </source>
</evidence>
<dbReference type="VEuPathDB" id="CryptoDB:Cvel_23050"/>
<dbReference type="InterPro" id="IPR050205">
    <property type="entry name" value="CDPK_Ser/Thr_kinases"/>
</dbReference>
<dbReference type="InterPro" id="IPR008271">
    <property type="entry name" value="Ser/Thr_kinase_AS"/>
</dbReference>
<feature type="compositionally biased region" description="Low complexity" evidence="14">
    <location>
        <begin position="219"/>
        <end position="232"/>
    </location>
</feature>
<feature type="compositionally biased region" description="Pro residues" evidence="14">
    <location>
        <begin position="147"/>
        <end position="164"/>
    </location>
</feature>
<dbReference type="FunFam" id="3.30.200.20:FF:000315">
    <property type="entry name" value="Calcium-dependent protein kinase 3"/>
    <property type="match status" value="1"/>
</dbReference>
<feature type="compositionally biased region" description="Basic and acidic residues" evidence="14">
    <location>
        <begin position="333"/>
        <end position="351"/>
    </location>
</feature>
<evidence type="ECO:0000256" key="2">
    <source>
        <dbReference type="ARBA" id="ARBA00012513"/>
    </source>
</evidence>
<evidence type="ECO:0000259" key="15">
    <source>
        <dbReference type="PROSITE" id="PS50011"/>
    </source>
</evidence>
<evidence type="ECO:0000256" key="7">
    <source>
        <dbReference type="ARBA" id="ARBA00022741"/>
    </source>
</evidence>
<dbReference type="Gene3D" id="1.10.510.10">
    <property type="entry name" value="Transferase(Phosphotransferase) domain 1"/>
    <property type="match status" value="1"/>
</dbReference>
<evidence type="ECO:0000256" key="5">
    <source>
        <dbReference type="ARBA" id="ARBA00022723"/>
    </source>
</evidence>
<keyword evidence="6" id="KW-0677">Repeat</keyword>
<feature type="compositionally biased region" description="Low complexity" evidence="14">
    <location>
        <begin position="11"/>
        <end position="55"/>
    </location>
</feature>
<evidence type="ECO:0000256" key="4">
    <source>
        <dbReference type="ARBA" id="ARBA00022679"/>
    </source>
</evidence>
<dbReference type="PROSITE" id="PS00018">
    <property type="entry name" value="EF_HAND_1"/>
    <property type="match status" value="5"/>
</dbReference>
<dbReference type="InterPro" id="IPR011992">
    <property type="entry name" value="EF-hand-dom_pair"/>
</dbReference>
<dbReference type="Pfam" id="PF13499">
    <property type="entry name" value="EF-hand_7"/>
    <property type="match status" value="2"/>
</dbReference>
<keyword evidence="8" id="KW-0418">Kinase</keyword>
<evidence type="ECO:0000256" key="9">
    <source>
        <dbReference type="ARBA" id="ARBA00022837"/>
    </source>
</evidence>
<comment type="cofactor">
    <cofactor evidence="1">
        <name>Mg(2+)</name>
        <dbReference type="ChEBI" id="CHEBI:18420"/>
    </cofactor>
</comment>
<feature type="region of interest" description="Disordered" evidence="14">
    <location>
        <begin position="748"/>
        <end position="812"/>
    </location>
</feature>
<reference evidence="17" key="1">
    <citation type="submission" date="2014-11" db="EMBL/GenBank/DDBJ databases">
        <authorList>
            <person name="Otto D Thomas"/>
            <person name="Naeem Raeece"/>
        </authorList>
    </citation>
    <scope>NUCLEOTIDE SEQUENCE</scope>
</reference>
<dbReference type="PANTHER" id="PTHR24349">
    <property type="entry name" value="SERINE/THREONINE-PROTEIN KINASE"/>
    <property type="match status" value="1"/>
</dbReference>
<protein>
    <recommendedName>
        <fullName evidence="2">non-specific serine/threonine protein kinase</fullName>
        <ecNumber evidence="2">2.7.11.1</ecNumber>
    </recommendedName>
</protein>
<dbReference type="SUPFAM" id="SSF56112">
    <property type="entry name" value="Protein kinase-like (PK-like)"/>
    <property type="match status" value="1"/>
</dbReference>
<keyword evidence="4" id="KW-0808">Transferase</keyword>
<feature type="compositionally biased region" description="Polar residues" evidence="14">
    <location>
        <begin position="768"/>
        <end position="780"/>
    </location>
</feature>
<comment type="catalytic activity">
    <reaction evidence="12">
        <text>L-threonyl-[protein] + ATP = O-phospho-L-threonyl-[protein] + ADP + H(+)</text>
        <dbReference type="Rhea" id="RHEA:46608"/>
        <dbReference type="Rhea" id="RHEA-COMP:11060"/>
        <dbReference type="Rhea" id="RHEA-COMP:11605"/>
        <dbReference type="ChEBI" id="CHEBI:15378"/>
        <dbReference type="ChEBI" id="CHEBI:30013"/>
        <dbReference type="ChEBI" id="CHEBI:30616"/>
        <dbReference type="ChEBI" id="CHEBI:61977"/>
        <dbReference type="ChEBI" id="CHEBI:456216"/>
        <dbReference type="EC" id="2.7.11.1"/>
    </reaction>
</comment>
<dbReference type="PhylomeDB" id="A0A0G4GRZ0"/>
<feature type="compositionally biased region" description="Basic and acidic residues" evidence="14">
    <location>
        <begin position="751"/>
        <end position="765"/>
    </location>
</feature>
<proteinExistence type="inferred from homology"/>
<feature type="domain" description="EF-hand" evidence="16">
    <location>
        <begin position="844"/>
        <end position="879"/>
    </location>
</feature>
<dbReference type="GO" id="GO:0005509">
    <property type="term" value="F:calcium ion binding"/>
    <property type="evidence" value="ECO:0007669"/>
    <property type="project" value="InterPro"/>
</dbReference>
<dbReference type="GO" id="GO:0005524">
    <property type="term" value="F:ATP binding"/>
    <property type="evidence" value="ECO:0007669"/>
    <property type="project" value="UniProtKB-KW"/>
</dbReference>
<dbReference type="InterPro" id="IPR018247">
    <property type="entry name" value="EF_Hand_1_Ca_BS"/>
</dbReference>
<accession>A0A0G4GRZ0</accession>
<dbReference type="SMART" id="SM00054">
    <property type="entry name" value="EFh"/>
    <property type="match status" value="5"/>
</dbReference>
<keyword evidence="3" id="KW-0723">Serine/threonine-protein kinase</keyword>
<dbReference type="InterPro" id="IPR002048">
    <property type="entry name" value="EF_hand_dom"/>
</dbReference>
<feature type="region of interest" description="Disordered" evidence="14">
    <location>
        <begin position="1"/>
        <end position="354"/>
    </location>
</feature>
<feature type="domain" description="EF-hand" evidence="16">
    <location>
        <begin position="955"/>
        <end position="990"/>
    </location>
</feature>
<keyword evidence="10" id="KW-0067">ATP-binding</keyword>
<dbReference type="CDD" id="cd00051">
    <property type="entry name" value="EFh"/>
    <property type="match status" value="1"/>
</dbReference>
<dbReference type="SUPFAM" id="SSF47473">
    <property type="entry name" value="EF-hand"/>
    <property type="match status" value="2"/>
</dbReference>
<dbReference type="EMBL" id="CDMZ01001472">
    <property type="protein sequence ID" value="CEM33125.1"/>
    <property type="molecule type" value="Genomic_DNA"/>
</dbReference>
<feature type="compositionally biased region" description="Basic and acidic residues" evidence="14">
    <location>
        <begin position="239"/>
        <end position="254"/>
    </location>
</feature>
<evidence type="ECO:0000256" key="6">
    <source>
        <dbReference type="ARBA" id="ARBA00022737"/>
    </source>
</evidence>
<dbReference type="InterPro" id="IPR000719">
    <property type="entry name" value="Prot_kinase_dom"/>
</dbReference>
<dbReference type="PROSITE" id="PS50222">
    <property type="entry name" value="EF_HAND_2"/>
    <property type="match status" value="4"/>
</dbReference>
<dbReference type="FunFam" id="1.10.238.10:FF:000003">
    <property type="entry name" value="Calmodulin A"/>
    <property type="match status" value="1"/>
</dbReference>
<feature type="domain" description="EF-hand" evidence="16">
    <location>
        <begin position="371"/>
        <end position="406"/>
    </location>
</feature>
<evidence type="ECO:0000256" key="13">
    <source>
        <dbReference type="ARBA" id="ARBA00048679"/>
    </source>
</evidence>
<feature type="compositionally biased region" description="Basic and acidic residues" evidence="14">
    <location>
        <begin position="794"/>
        <end position="806"/>
    </location>
</feature>
<comment type="catalytic activity">
    <reaction evidence="13">
        <text>L-seryl-[protein] + ATP = O-phospho-L-seryl-[protein] + ADP + H(+)</text>
        <dbReference type="Rhea" id="RHEA:17989"/>
        <dbReference type="Rhea" id="RHEA-COMP:9863"/>
        <dbReference type="Rhea" id="RHEA-COMP:11604"/>
        <dbReference type="ChEBI" id="CHEBI:15378"/>
        <dbReference type="ChEBI" id="CHEBI:29999"/>
        <dbReference type="ChEBI" id="CHEBI:30616"/>
        <dbReference type="ChEBI" id="CHEBI:83421"/>
        <dbReference type="ChEBI" id="CHEBI:456216"/>
        <dbReference type="EC" id="2.7.11.1"/>
    </reaction>
</comment>
<keyword evidence="9" id="KW-0106">Calcium</keyword>
<evidence type="ECO:0000256" key="10">
    <source>
        <dbReference type="ARBA" id="ARBA00022840"/>
    </source>
</evidence>
<feature type="domain" description="Protein kinase" evidence="15">
    <location>
        <begin position="476"/>
        <end position="738"/>
    </location>
</feature>
<sequence length="1001" mass="112105">MFSFNTARGRQTTPQYQTTPQATAMRQPQQLPQQQQQQQGVYQSPARQPQPQSQPHTVPGGRNFPVPQIVPQTTQSPGHPHQTTTGVVSPQYANRGYRHHLPPPSPQPLQPRDDGSHGVPSPLNNSVIEAAVGDFIHGPSSSRMESPPHPNYPHYAHPPPPPQPHVMMTGPPSPSTADRTAAGASVPPTPQPVTPPRHGGTHTATQQHFGQPHGHHQQKAVAARQQQQAQAAPMTDVPEGTRDRAPERERDYYGIRHQTRPSTSPSADANRANAGKAVQFAAGTKDVTRDVAAHTPSPSPSKHRNPSIDKHAKEEDEGPSSSPSAPAPSSSRSKRESVDETHQERRSERLGSKTATVVREKIGLVLRDPGHLKRVASQVFRRFDEDGDQLLTFDDVKSMMKALSEELTFPMPDDSALEHTFDKFANDGTMRIRKGDFGEYYRMTLCWIRDTHFHQAMRMRRDFFIMTHQQTLESVYVREEKLGQGQFGVVYKVRDRFTNVARCCKTISKGRSTVPAEFIQNEIRILKALDHPNIVKLYECFEDDQNLYLIFELIEGAELLQVLLRRGKEQLTMSEPEAARLVKTILGVICHCHAHRVMHKDLKPENIMLIGGEKGVKSGALKIIDFGLAEMFKPGTTSTTAAGTPYYMAPEVFYHKFNYKCDVWSVGILTYLMLTAHLPFDAGSKEEYIKVVNNNPVSFPSDLFKNVSREAKDFIKRLLEKDHKKRPTAQEALKDKWLLSFQETIPAVTPKSERSRSPARQEREGSCSGPSTTAPPSQTLVHRDGVKRPPALKTDARPSGEREESPKSPLRHLTKQGSKFLKFARQNSFQRICLNLIAMNLSYASVAKAPAVFRELDKDHDGLLSEDDLSEGLKELGVPPEDVPRIVDALDCDDSGLISYTEFVASLIDVHKDDFDRHLMSVFRNFDVNGDGRITRDELARLLTSGGLRVEQSRQRGKELEQVMSELDRDGDGIITFEEFRAYMRATPRDSPASWTQTQRV</sequence>
<dbReference type="Gene3D" id="1.10.238.10">
    <property type="entry name" value="EF-hand"/>
    <property type="match status" value="2"/>
</dbReference>
<dbReference type="Pfam" id="PF00069">
    <property type="entry name" value="Pkinase"/>
    <property type="match status" value="1"/>
</dbReference>
<comment type="similarity">
    <text evidence="11">Belongs to the protein kinase superfamily. Ser/Thr protein kinase family. CDPK subfamily.</text>
</comment>
<feature type="compositionally biased region" description="Polar residues" evidence="14">
    <location>
        <begin position="1"/>
        <end position="10"/>
    </location>
</feature>
<evidence type="ECO:0000256" key="3">
    <source>
        <dbReference type="ARBA" id="ARBA00022527"/>
    </source>
</evidence>
<dbReference type="PROSITE" id="PS50011">
    <property type="entry name" value="PROTEIN_KINASE_DOM"/>
    <property type="match status" value="1"/>
</dbReference>
<evidence type="ECO:0000256" key="11">
    <source>
        <dbReference type="ARBA" id="ARBA00024334"/>
    </source>
</evidence>
<organism evidence="17">
    <name type="scientific">Chromera velia CCMP2878</name>
    <dbReference type="NCBI Taxonomy" id="1169474"/>
    <lineage>
        <taxon>Eukaryota</taxon>
        <taxon>Sar</taxon>
        <taxon>Alveolata</taxon>
        <taxon>Colpodellida</taxon>
        <taxon>Chromeraceae</taxon>
        <taxon>Chromera</taxon>
    </lineage>
</organism>
<feature type="compositionally biased region" description="Low complexity" evidence="14">
    <location>
        <begin position="319"/>
        <end position="331"/>
    </location>
</feature>
<keyword evidence="5" id="KW-0479">Metal-binding</keyword>
<dbReference type="PROSITE" id="PS00108">
    <property type="entry name" value="PROTEIN_KINASE_ST"/>
    <property type="match status" value="1"/>
</dbReference>